<feature type="region of interest" description="Disordered" evidence="1">
    <location>
        <begin position="1"/>
        <end position="23"/>
    </location>
</feature>
<dbReference type="InterPro" id="IPR029068">
    <property type="entry name" value="Glyas_Bleomycin-R_OHBP_Dase"/>
</dbReference>
<evidence type="ECO:0000256" key="1">
    <source>
        <dbReference type="SAM" id="MobiDB-lite"/>
    </source>
</evidence>
<dbReference type="PROSITE" id="PS51819">
    <property type="entry name" value="VOC"/>
    <property type="match status" value="1"/>
</dbReference>
<keyword evidence="4" id="KW-1185">Reference proteome</keyword>
<dbReference type="Pfam" id="PF00903">
    <property type="entry name" value="Glyoxalase"/>
    <property type="match status" value="1"/>
</dbReference>
<accession>A0ABV7RSE4</accession>
<evidence type="ECO:0000313" key="3">
    <source>
        <dbReference type="EMBL" id="MFC3552516.1"/>
    </source>
</evidence>
<protein>
    <submittedName>
        <fullName evidence="3">VOC family protein</fullName>
    </submittedName>
</protein>
<gene>
    <name evidence="3" type="ORF">ACFOLC_16065</name>
</gene>
<dbReference type="SUPFAM" id="SSF54593">
    <property type="entry name" value="Glyoxalase/Bleomycin resistance protein/Dihydroxybiphenyl dioxygenase"/>
    <property type="match status" value="1"/>
</dbReference>
<feature type="domain" description="VOC" evidence="2">
    <location>
        <begin position="1"/>
        <end position="85"/>
    </location>
</feature>
<reference evidence="4" key="1">
    <citation type="journal article" date="2019" name="Int. J. Syst. Evol. Microbiol.">
        <title>The Global Catalogue of Microorganisms (GCM) 10K type strain sequencing project: providing services to taxonomists for standard genome sequencing and annotation.</title>
        <authorList>
            <consortium name="The Broad Institute Genomics Platform"/>
            <consortium name="The Broad Institute Genome Sequencing Center for Infectious Disease"/>
            <person name="Wu L."/>
            <person name="Ma J."/>
        </authorList>
    </citation>
    <scope>NUCLEOTIDE SEQUENCE [LARGE SCALE GENOMIC DNA]</scope>
    <source>
        <strain evidence="4">KCTC 42875</strain>
    </source>
</reference>
<name>A0ABV7RSE4_9GAMM</name>
<feature type="compositionally biased region" description="Polar residues" evidence="1">
    <location>
        <begin position="1"/>
        <end position="12"/>
    </location>
</feature>
<dbReference type="InterPro" id="IPR004360">
    <property type="entry name" value="Glyas_Fos-R_dOase_dom"/>
</dbReference>
<evidence type="ECO:0000313" key="4">
    <source>
        <dbReference type="Proteomes" id="UP001595740"/>
    </source>
</evidence>
<dbReference type="EMBL" id="JBHRXK010000022">
    <property type="protein sequence ID" value="MFC3552516.1"/>
    <property type="molecule type" value="Genomic_DNA"/>
</dbReference>
<dbReference type="Gene3D" id="3.10.180.10">
    <property type="entry name" value="2,3-Dihydroxybiphenyl 1,2-Dioxygenase, domain 1"/>
    <property type="match status" value="1"/>
</dbReference>
<evidence type="ECO:0000259" key="2">
    <source>
        <dbReference type="PROSITE" id="PS51819"/>
    </source>
</evidence>
<dbReference type="Proteomes" id="UP001595740">
    <property type="component" value="Unassembled WGS sequence"/>
</dbReference>
<comment type="caution">
    <text evidence="3">The sequence shown here is derived from an EMBL/GenBank/DDBJ whole genome shotgun (WGS) entry which is preliminary data.</text>
</comment>
<dbReference type="RefSeq" id="WP_386760277.1">
    <property type="nucleotide sequence ID" value="NZ_JBHRXK010000022.1"/>
</dbReference>
<organism evidence="3 4">
    <name type="scientific">Lysobacter cavernae</name>
    <dbReference type="NCBI Taxonomy" id="1685901"/>
    <lineage>
        <taxon>Bacteria</taxon>
        <taxon>Pseudomonadati</taxon>
        <taxon>Pseudomonadota</taxon>
        <taxon>Gammaproteobacteria</taxon>
        <taxon>Lysobacterales</taxon>
        <taxon>Lysobacteraceae</taxon>
        <taxon>Lysobacter</taxon>
    </lineage>
</organism>
<sequence length="88" mass="9399">MITLAKSSTRTGPSCCAPTLTGPERAEPGNGLLLFFRVTDFDQALQRAHSLVAALEAEPDINPNTGTREFALRDPDGYYVMLSALSAA</sequence>
<proteinExistence type="predicted"/>
<dbReference type="InterPro" id="IPR037523">
    <property type="entry name" value="VOC_core"/>
</dbReference>